<organism evidence="2">
    <name type="scientific">Florenciella parvula</name>
    <dbReference type="NCBI Taxonomy" id="236787"/>
    <lineage>
        <taxon>Eukaryota</taxon>
        <taxon>Sar</taxon>
        <taxon>Stramenopiles</taxon>
        <taxon>Ochrophyta</taxon>
        <taxon>Dictyochophyceae</taxon>
        <taxon>Florenciellales</taxon>
        <taxon>Florenciella</taxon>
    </lineage>
</organism>
<feature type="region of interest" description="Disordered" evidence="1">
    <location>
        <begin position="76"/>
        <end position="99"/>
    </location>
</feature>
<proteinExistence type="predicted"/>
<reference evidence="2" key="1">
    <citation type="submission" date="2021-01" db="EMBL/GenBank/DDBJ databases">
        <authorList>
            <person name="Corre E."/>
            <person name="Pelletier E."/>
            <person name="Niang G."/>
            <person name="Scheremetjew M."/>
            <person name="Finn R."/>
            <person name="Kale V."/>
            <person name="Holt S."/>
            <person name="Cochrane G."/>
            <person name="Meng A."/>
            <person name="Brown T."/>
            <person name="Cohen L."/>
        </authorList>
    </citation>
    <scope>NUCLEOTIDE SEQUENCE</scope>
    <source>
        <strain evidence="2">RCC1693</strain>
    </source>
</reference>
<name>A0A7S2CAL8_9STRA</name>
<feature type="region of interest" description="Disordered" evidence="1">
    <location>
        <begin position="1"/>
        <end position="34"/>
    </location>
</feature>
<evidence type="ECO:0000313" key="2">
    <source>
        <dbReference type="EMBL" id="CAD9420473.1"/>
    </source>
</evidence>
<accession>A0A7S2CAL8</accession>
<gene>
    <name evidence="2" type="ORF">FPAR1323_LOCUS9809</name>
</gene>
<evidence type="ECO:0008006" key="3">
    <source>
        <dbReference type="Google" id="ProtNLM"/>
    </source>
</evidence>
<dbReference type="EMBL" id="HBGT01018637">
    <property type="protein sequence ID" value="CAD9420473.1"/>
    <property type="molecule type" value="Transcribed_RNA"/>
</dbReference>
<dbReference type="AlphaFoldDB" id="A0A7S2CAL8"/>
<sequence length="99" mass="10913">MIDFNYATIRTGLANEEPSERKGKGNGKGKGSGSLRLIEIDTGARLFQFRAESAASARTWVEELVAFQQRVKVSDASSGGDQTIMRQQQESWTNDVISM</sequence>
<protein>
    <recommendedName>
        <fullName evidence="3">PH domain-containing protein</fullName>
    </recommendedName>
</protein>
<evidence type="ECO:0000256" key="1">
    <source>
        <dbReference type="SAM" id="MobiDB-lite"/>
    </source>
</evidence>